<dbReference type="Proteomes" id="UP000191812">
    <property type="component" value="Unassembled WGS sequence"/>
</dbReference>
<organism evidence="1 2">
    <name type="scientific">Agrobacterium genomosp. 13 str. CFBP 6927</name>
    <dbReference type="NCBI Taxonomy" id="1183428"/>
    <lineage>
        <taxon>Bacteria</taxon>
        <taxon>Pseudomonadati</taxon>
        <taxon>Pseudomonadota</taxon>
        <taxon>Alphaproteobacteria</taxon>
        <taxon>Hyphomicrobiales</taxon>
        <taxon>Rhizobiaceae</taxon>
        <taxon>Rhizobium/Agrobacterium group</taxon>
        <taxon>Agrobacterium</taxon>
        <taxon>Agrobacterium tumefaciens complex</taxon>
    </lineage>
</organism>
<proteinExistence type="predicted"/>
<reference evidence="1 2" key="1">
    <citation type="submission" date="2016-01" db="EMBL/GenBank/DDBJ databases">
        <authorList>
            <person name="Regsiter A."/>
            <person name="william w."/>
        </authorList>
    </citation>
    <scope>NUCLEOTIDE SEQUENCE [LARGE SCALE GENOMIC DNA]</scope>
    <source>
        <strain evidence="1 2">CFBP 6927</strain>
    </source>
</reference>
<dbReference type="EMBL" id="FBWH01000028">
    <property type="protein sequence ID" value="CUX40032.1"/>
    <property type="molecule type" value="Genomic_DNA"/>
</dbReference>
<protein>
    <submittedName>
        <fullName evidence="1">Uncharacterized protein</fullName>
    </submittedName>
</protein>
<comment type="caution">
    <text evidence="1">The sequence shown here is derived from an EMBL/GenBank/DDBJ whole genome shotgun (WGS) entry which is preliminary data.</text>
</comment>
<sequence>MFSNEPCLRSIFGLTVTPSVSIRKKLLKYMNLKYYYEYRC</sequence>
<gene>
    <name evidence="1" type="ORF">AGR13a_Cc340137</name>
</gene>
<evidence type="ECO:0000313" key="2">
    <source>
        <dbReference type="Proteomes" id="UP000191812"/>
    </source>
</evidence>
<name>A0ABM9VHF3_9HYPH</name>
<accession>A0ABM9VHF3</accession>
<keyword evidence="2" id="KW-1185">Reference proteome</keyword>
<evidence type="ECO:0000313" key="1">
    <source>
        <dbReference type="EMBL" id="CUX40032.1"/>
    </source>
</evidence>